<dbReference type="Gene3D" id="3.40.50.1820">
    <property type="entry name" value="alpha/beta hydrolase"/>
    <property type="match status" value="1"/>
</dbReference>
<protein>
    <submittedName>
        <fullName evidence="1">Alpha/beta hydrolase</fullName>
    </submittedName>
</protein>
<dbReference type="SUPFAM" id="SSF53474">
    <property type="entry name" value="alpha/beta-Hydrolases"/>
    <property type="match status" value="1"/>
</dbReference>
<accession>A0A2B0MU60</accession>
<dbReference type="ESTHER" id="bacce-a0a2b0mu60">
    <property type="family name" value="UCP033634"/>
</dbReference>
<dbReference type="EMBL" id="NUWN01000004">
    <property type="protein sequence ID" value="PFK47692.1"/>
    <property type="molecule type" value="Genomic_DNA"/>
</dbReference>
<name>A0A2B0MU60_BACCE</name>
<sequence length="215" mass="24888">MKGNIKEVKINDNVIRYTHIDMGFKTICFMFSGSGYNYDKPLFYYSTMLMLQNKIDVVHIHYSYDKQMMEKPIDELTKIMMDDIHPVMVEVLKNGQYNNSIFLGKSLGTIPITNDLMKREEFLKSKMILFTPLIQFDSIFDSILNSHHEGLFIIGDKDHYYSTNKIEQLSKSNVTIHVIPNANHSMNVGEFETAHSISAVSRVMEKLQETVRTNS</sequence>
<evidence type="ECO:0000313" key="2">
    <source>
        <dbReference type="Proteomes" id="UP000242656"/>
    </source>
</evidence>
<dbReference type="RefSeq" id="WP_098489263.1">
    <property type="nucleotide sequence ID" value="NZ_NUWN01000004.1"/>
</dbReference>
<reference evidence="1 2" key="1">
    <citation type="submission" date="2017-09" db="EMBL/GenBank/DDBJ databases">
        <title>Large-scale bioinformatics analysis of Bacillus genomes uncovers conserved roles of natural products in bacterial physiology.</title>
        <authorList>
            <consortium name="Agbiome Team Llc"/>
            <person name="Bleich R.M."/>
            <person name="Grubbs K.J."/>
            <person name="Santa Maria K.C."/>
            <person name="Allen S.E."/>
            <person name="Farag S."/>
            <person name="Shank E.A."/>
            <person name="Bowers A."/>
        </authorList>
    </citation>
    <scope>NUCLEOTIDE SEQUENCE [LARGE SCALE GENOMIC DNA]</scope>
    <source>
        <strain evidence="1 2">AFS083043</strain>
    </source>
</reference>
<evidence type="ECO:0000313" key="1">
    <source>
        <dbReference type="EMBL" id="PFK47692.1"/>
    </source>
</evidence>
<dbReference type="GO" id="GO:0016787">
    <property type="term" value="F:hydrolase activity"/>
    <property type="evidence" value="ECO:0007669"/>
    <property type="project" value="UniProtKB-KW"/>
</dbReference>
<proteinExistence type="predicted"/>
<dbReference type="PIRSF" id="PIRSF033634">
    <property type="entry name" value="UCP033634"/>
    <property type="match status" value="1"/>
</dbReference>
<dbReference type="InterPro" id="IPR017018">
    <property type="entry name" value="UCP033634"/>
</dbReference>
<gene>
    <name evidence="1" type="ORF">COI93_00940</name>
</gene>
<keyword evidence="1" id="KW-0378">Hydrolase</keyword>
<dbReference type="InterPro" id="IPR029058">
    <property type="entry name" value="AB_hydrolase_fold"/>
</dbReference>
<dbReference type="AlphaFoldDB" id="A0A2B0MU60"/>
<dbReference type="Proteomes" id="UP000242656">
    <property type="component" value="Unassembled WGS sequence"/>
</dbReference>
<comment type="caution">
    <text evidence="1">The sequence shown here is derived from an EMBL/GenBank/DDBJ whole genome shotgun (WGS) entry which is preliminary data.</text>
</comment>
<organism evidence="1 2">
    <name type="scientific">Bacillus cereus</name>
    <dbReference type="NCBI Taxonomy" id="1396"/>
    <lineage>
        <taxon>Bacteria</taxon>
        <taxon>Bacillati</taxon>
        <taxon>Bacillota</taxon>
        <taxon>Bacilli</taxon>
        <taxon>Bacillales</taxon>
        <taxon>Bacillaceae</taxon>
        <taxon>Bacillus</taxon>
        <taxon>Bacillus cereus group</taxon>
    </lineage>
</organism>